<dbReference type="PANTHER" id="PTHR31987:SF1">
    <property type="entry name" value="GLUTAMINASE A"/>
    <property type="match status" value="1"/>
</dbReference>
<dbReference type="EMBL" id="KV417588">
    <property type="protein sequence ID" value="KZP16925.1"/>
    <property type="molecule type" value="Genomic_DNA"/>
</dbReference>
<dbReference type="AlphaFoldDB" id="A0A166FL70"/>
<organism evidence="4 5">
    <name type="scientific">Athelia psychrophila</name>
    <dbReference type="NCBI Taxonomy" id="1759441"/>
    <lineage>
        <taxon>Eukaryota</taxon>
        <taxon>Fungi</taxon>
        <taxon>Dikarya</taxon>
        <taxon>Basidiomycota</taxon>
        <taxon>Agaricomycotina</taxon>
        <taxon>Agaricomycetes</taxon>
        <taxon>Agaricomycetidae</taxon>
        <taxon>Atheliales</taxon>
        <taxon>Atheliaceae</taxon>
        <taxon>Athelia</taxon>
    </lineage>
</organism>
<dbReference type="OrthoDB" id="3918848at2759"/>
<evidence type="ECO:0000313" key="5">
    <source>
        <dbReference type="Proteomes" id="UP000076532"/>
    </source>
</evidence>
<dbReference type="InterPro" id="IPR052743">
    <property type="entry name" value="Glutaminase_GtaA"/>
</dbReference>
<proteinExistence type="predicted"/>
<gene>
    <name evidence="4" type="ORF">FIBSPDRAFT_793769</name>
</gene>
<protein>
    <submittedName>
        <fullName evidence="4">DUF1793-domain-containing protein</fullName>
    </submittedName>
</protein>
<dbReference type="Pfam" id="PF17168">
    <property type="entry name" value="DUF5127"/>
    <property type="match status" value="1"/>
</dbReference>
<keyword evidence="5" id="KW-1185">Reference proteome</keyword>
<dbReference type="Pfam" id="PF16335">
    <property type="entry name" value="GtaA_6_Hairpin"/>
    <property type="match status" value="1"/>
</dbReference>
<sequence length="690" mass="73850">MRLFNLLSIAAVLTLSAYGTSWTATPFNPASVPLAVRSPYLSAWLPQGAGTALNDAWPQFWAGATLGWAGLISVDGTIYSFMGAPSNAGFTKATQTSLTFTSTQSTFVLQAGGVALTVNFLSPVDATDLVQQSIPFSYMAITAAATDGKSHAVKLYTDISAEWTSGDRSLTATWGTTTTSSILTHQAQLQTQNVYGEVNDQIQQGSVYYSTPSGSAVTYQTGQDTVVRAQFISKGTLANTQDTAFRAIQDDWPVFAFAKDLGTIAAGTASAPTIVSIGYVRDPAVEYIIAGGSYQPRSLYFWSKYSTVAAVITDFINGYSTALSTAKTFDAKVVSDATKISSTYASLVELSVRQAIGAIEITISKTSAGAWDTTDVIVFMKEISSDGNVNTVDVIFPAWPILLYTNPALGKYLLLGLFKYQATGQYPNKWSIHDLGANYPKAIGHNDGKDEAMPVEECGNMLIMTLSHAQKTGDLSLLTAYNTLLTQWTQYLISDSLIPANQLSTDDFAGGLANQTNLAIKGIVGIGAMGQISKLIGNTAAAANFTSIATSYVTKFQTLAAGNNHLTLSYNNPTTWGLTYNMFGDKLLGLNLFPASLYTQQTAWYKTVMTTYGVPLDTRHTYTKSDWSIWTAAIVTDTAVRDSFITGVVNYCKDGQSSQPLGDWYETAGGAVEGFRARPVVGGHLALLLL</sequence>
<name>A0A166FL70_9AGAM</name>
<keyword evidence="1" id="KW-0732">Signal</keyword>
<dbReference type="STRING" id="436010.A0A166FL70"/>
<evidence type="ECO:0000313" key="4">
    <source>
        <dbReference type="EMBL" id="KZP16925.1"/>
    </source>
</evidence>
<dbReference type="PANTHER" id="PTHR31987">
    <property type="entry name" value="GLUTAMINASE A-RELATED"/>
    <property type="match status" value="1"/>
</dbReference>
<reference evidence="4 5" key="1">
    <citation type="journal article" date="2016" name="Mol. Biol. Evol.">
        <title>Comparative Genomics of Early-Diverging Mushroom-Forming Fungi Provides Insights into the Origins of Lignocellulose Decay Capabilities.</title>
        <authorList>
            <person name="Nagy L.G."/>
            <person name="Riley R."/>
            <person name="Tritt A."/>
            <person name="Adam C."/>
            <person name="Daum C."/>
            <person name="Floudas D."/>
            <person name="Sun H."/>
            <person name="Yadav J.S."/>
            <person name="Pangilinan J."/>
            <person name="Larsson K.H."/>
            <person name="Matsuura K."/>
            <person name="Barry K."/>
            <person name="Labutti K."/>
            <person name="Kuo R."/>
            <person name="Ohm R.A."/>
            <person name="Bhattacharya S.S."/>
            <person name="Shirouzu T."/>
            <person name="Yoshinaga Y."/>
            <person name="Martin F.M."/>
            <person name="Grigoriev I.V."/>
            <person name="Hibbett D.S."/>
        </authorList>
    </citation>
    <scope>NUCLEOTIDE SEQUENCE [LARGE SCALE GENOMIC DNA]</scope>
    <source>
        <strain evidence="4 5">CBS 109695</strain>
    </source>
</reference>
<feature type="chain" id="PRO_5007873371" evidence="1">
    <location>
        <begin position="20"/>
        <end position="690"/>
    </location>
</feature>
<feature type="domain" description="Glutaminase A central" evidence="2">
    <location>
        <begin position="341"/>
        <end position="688"/>
    </location>
</feature>
<evidence type="ECO:0000256" key="1">
    <source>
        <dbReference type="SAM" id="SignalP"/>
    </source>
</evidence>
<accession>A0A166FL70</accession>
<dbReference type="InterPro" id="IPR032514">
    <property type="entry name" value="GtaA_central"/>
</dbReference>
<feature type="signal peptide" evidence="1">
    <location>
        <begin position="1"/>
        <end position="19"/>
    </location>
</feature>
<dbReference type="InterPro" id="IPR033433">
    <property type="entry name" value="GtaA_N"/>
</dbReference>
<feature type="domain" description="Glutaminase A N-terminal" evidence="3">
    <location>
        <begin position="103"/>
        <end position="336"/>
    </location>
</feature>
<evidence type="ECO:0000259" key="2">
    <source>
        <dbReference type="Pfam" id="PF16335"/>
    </source>
</evidence>
<dbReference type="Proteomes" id="UP000076532">
    <property type="component" value="Unassembled WGS sequence"/>
</dbReference>
<evidence type="ECO:0000259" key="3">
    <source>
        <dbReference type="Pfam" id="PF17168"/>
    </source>
</evidence>